<protein>
    <submittedName>
        <fullName evidence="2">Retrovirus-related Pol polyprotein from transposon opus</fullName>
    </submittedName>
</protein>
<evidence type="ECO:0000313" key="3">
    <source>
        <dbReference type="Proteomes" id="UP000499080"/>
    </source>
</evidence>
<evidence type="ECO:0000259" key="1">
    <source>
        <dbReference type="Pfam" id="PF00078"/>
    </source>
</evidence>
<dbReference type="Gene3D" id="3.30.70.270">
    <property type="match status" value="2"/>
</dbReference>
<dbReference type="SUPFAM" id="SSF56672">
    <property type="entry name" value="DNA/RNA polymerases"/>
    <property type="match status" value="1"/>
</dbReference>
<proteinExistence type="predicted"/>
<comment type="caution">
    <text evidence="2">The sequence shown here is derived from an EMBL/GenBank/DDBJ whole genome shotgun (WGS) entry which is preliminary data.</text>
</comment>
<dbReference type="PANTHER" id="PTHR33064">
    <property type="entry name" value="POL PROTEIN"/>
    <property type="match status" value="1"/>
</dbReference>
<dbReference type="InterPro" id="IPR000477">
    <property type="entry name" value="RT_dom"/>
</dbReference>
<gene>
    <name evidence="2" type="primary">pol_1547</name>
    <name evidence="2" type="ORF">AVEN_68789_1</name>
</gene>
<dbReference type="InterPro" id="IPR043502">
    <property type="entry name" value="DNA/RNA_pol_sf"/>
</dbReference>
<dbReference type="Gene3D" id="3.10.10.10">
    <property type="entry name" value="HIV Type 1 Reverse Transcriptase, subunit A, domain 1"/>
    <property type="match status" value="1"/>
</dbReference>
<evidence type="ECO:0000313" key="2">
    <source>
        <dbReference type="EMBL" id="GBL99508.1"/>
    </source>
</evidence>
<dbReference type="AlphaFoldDB" id="A0A4Y2C589"/>
<organism evidence="2 3">
    <name type="scientific">Araneus ventricosus</name>
    <name type="common">Orbweaver spider</name>
    <name type="synonym">Epeira ventricosa</name>
    <dbReference type="NCBI Taxonomy" id="182803"/>
    <lineage>
        <taxon>Eukaryota</taxon>
        <taxon>Metazoa</taxon>
        <taxon>Ecdysozoa</taxon>
        <taxon>Arthropoda</taxon>
        <taxon>Chelicerata</taxon>
        <taxon>Arachnida</taxon>
        <taxon>Araneae</taxon>
        <taxon>Araneomorphae</taxon>
        <taxon>Entelegynae</taxon>
        <taxon>Araneoidea</taxon>
        <taxon>Araneidae</taxon>
        <taxon>Araneus</taxon>
    </lineage>
</organism>
<dbReference type="InterPro" id="IPR051320">
    <property type="entry name" value="Viral_Replic_Matur_Polypro"/>
</dbReference>
<name>A0A4Y2C589_ARAVE</name>
<dbReference type="EMBL" id="BGPR01000149">
    <property type="protein sequence ID" value="GBL99508.1"/>
    <property type="molecule type" value="Genomic_DNA"/>
</dbReference>
<accession>A0A4Y2C589</accession>
<keyword evidence="3" id="KW-1185">Reference proteome</keyword>
<sequence length="284" mass="32399">MTPDCCPKRLKPYRVPIALQDEVYRQIKELLELDLIEPSDSDWAHPVVCVAKKNGSVRLCIEFRLLNSFIIPDAYPMKIARDLLYEVGKANFISVLDLTKGYWQIPIKEEARYFTAFVTHSGHFQWKVLPFGMKNAGSTFQRSMDKALAPHREYCRSYIDDVAIYSQSPSTQRKCFSFIERGWSYTVNLAKCAFGHNQGKFLGHIVGSGQQSSDPEKAEFLRNLSIPSTKKGLRSFLGLASYYRDYIPNFSEIVLPLTDISKGKVSNILPWSIEEGGSFCKDQR</sequence>
<feature type="domain" description="Reverse transcriptase" evidence="1">
    <location>
        <begin position="51"/>
        <end position="205"/>
    </location>
</feature>
<dbReference type="GO" id="GO:0071897">
    <property type="term" value="P:DNA biosynthetic process"/>
    <property type="evidence" value="ECO:0007669"/>
    <property type="project" value="UniProtKB-ARBA"/>
</dbReference>
<dbReference type="Pfam" id="PF00078">
    <property type="entry name" value="RVT_1"/>
    <property type="match status" value="1"/>
</dbReference>
<reference evidence="2 3" key="1">
    <citation type="journal article" date="2019" name="Sci. Rep.">
        <title>Orb-weaving spider Araneus ventricosus genome elucidates the spidroin gene catalogue.</title>
        <authorList>
            <person name="Kono N."/>
            <person name="Nakamura H."/>
            <person name="Ohtoshi R."/>
            <person name="Moran D.A.P."/>
            <person name="Shinohara A."/>
            <person name="Yoshida Y."/>
            <person name="Fujiwara M."/>
            <person name="Mori M."/>
            <person name="Tomita M."/>
            <person name="Arakawa K."/>
        </authorList>
    </citation>
    <scope>NUCLEOTIDE SEQUENCE [LARGE SCALE GENOMIC DNA]</scope>
</reference>
<dbReference type="InterPro" id="IPR043128">
    <property type="entry name" value="Rev_trsase/Diguanyl_cyclase"/>
</dbReference>
<dbReference type="Proteomes" id="UP000499080">
    <property type="component" value="Unassembled WGS sequence"/>
</dbReference>
<dbReference type="PANTHER" id="PTHR33064:SF37">
    <property type="entry name" value="RIBONUCLEASE H"/>
    <property type="match status" value="1"/>
</dbReference>
<dbReference type="CDD" id="cd01647">
    <property type="entry name" value="RT_LTR"/>
    <property type="match status" value="1"/>
</dbReference>
<dbReference type="OrthoDB" id="6484178at2759"/>